<evidence type="ECO:0000256" key="1">
    <source>
        <dbReference type="SAM" id="MobiDB-lite"/>
    </source>
</evidence>
<gene>
    <name evidence="2" type="ORF">LEP1GSC038_4454</name>
</gene>
<evidence type="ECO:0000313" key="3">
    <source>
        <dbReference type="Proteomes" id="UP000012101"/>
    </source>
</evidence>
<dbReference type="Proteomes" id="UP000012101">
    <property type="component" value="Unassembled WGS sequence"/>
</dbReference>
<reference evidence="2 3" key="1">
    <citation type="submission" date="2013-01" db="EMBL/GenBank/DDBJ databases">
        <authorList>
            <person name="Harkins D.M."/>
            <person name="Durkin A.S."/>
            <person name="Brinkac L.M."/>
            <person name="Haft D.H."/>
            <person name="Selengut J.D."/>
            <person name="Sanka R."/>
            <person name="DePew J."/>
            <person name="Purushe J."/>
            <person name="Hospenthal D.R."/>
            <person name="Murray C.K."/>
            <person name="Pimentel G."/>
            <person name="Wasfy M."/>
            <person name="Vinetz J.M."/>
            <person name="Sutton G.G."/>
            <person name="Nierman W.C."/>
            <person name="Fouts D.E."/>
        </authorList>
    </citation>
    <scope>NUCLEOTIDE SEQUENCE [LARGE SCALE GENOMIC DNA]</scope>
    <source>
        <strain evidence="2 3">2006001855</strain>
    </source>
</reference>
<name>M6FX05_9LEPT</name>
<feature type="region of interest" description="Disordered" evidence="1">
    <location>
        <begin position="94"/>
        <end position="114"/>
    </location>
</feature>
<organism evidence="2 3">
    <name type="scientific">Leptospira weilii str. 2006001855</name>
    <dbReference type="NCBI Taxonomy" id="996804"/>
    <lineage>
        <taxon>Bacteria</taxon>
        <taxon>Pseudomonadati</taxon>
        <taxon>Spirochaetota</taxon>
        <taxon>Spirochaetia</taxon>
        <taxon>Leptospirales</taxon>
        <taxon>Leptospiraceae</taxon>
        <taxon>Leptospira</taxon>
    </lineage>
</organism>
<accession>M6FX05</accession>
<dbReference type="AlphaFoldDB" id="M6FX05"/>
<comment type="caution">
    <text evidence="2">The sequence shown here is derived from an EMBL/GenBank/DDBJ whole genome shotgun (WGS) entry which is preliminary data.</text>
</comment>
<proteinExistence type="predicted"/>
<sequence>MESGERTSALYYQKQSLLSLYQAKILLGKSEDSGLSFSDKISKNKILDSDYLKPEEMIYWDDAQGRLNTEAEEERKKDRARTLRWYELKMGVFSEKPQKKNETKSQDSPSSKSY</sequence>
<evidence type="ECO:0000313" key="2">
    <source>
        <dbReference type="EMBL" id="EMM74599.1"/>
    </source>
</evidence>
<dbReference type="EMBL" id="AFJM02000009">
    <property type="protein sequence ID" value="EMM74599.1"/>
    <property type="molecule type" value="Genomic_DNA"/>
</dbReference>
<protein>
    <submittedName>
        <fullName evidence="2">Uncharacterized protein</fullName>
    </submittedName>
</protein>
<feature type="compositionally biased region" description="Basic and acidic residues" evidence="1">
    <location>
        <begin position="96"/>
        <end position="105"/>
    </location>
</feature>